<accession>A0A1I5TD70</accession>
<keyword evidence="2" id="KW-1185">Reference proteome</keyword>
<gene>
    <name evidence="1" type="ORF">SAMN04488241_107228</name>
</gene>
<reference evidence="1 2" key="1">
    <citation type="submission" date="2016-10" db="EMBL/GenBank/DDBJ databases">
        <authorList>
            <person name="de Groot N.N."/>
        </authorList>
    </citation>
    <scope>NUCLEOTIDE SEQUENCE [LARGE SCALE GENOMIC DNA]</scope>
    <source>
        <strain evidence="1 2">CGMCC 1.9113</strain>
    </source>
</reference>
<sequence>MSSPSETLNDSVFINCPFDDDFLEIFRAIVFAVKACGFQPRTAQDTSDSGQSRIQKITDLIVACDRGIHDISAVTLDAATSMPRFNMPLELGISLGIKWKGPKRQHRKRILVLDEKKHQYDMSTSDISGQDLSAHGLKPEKAIGCVRDWLAQDRASALPPLAGGTALAADYTKARALIDGMITDHRLEPWETLSHPDYLRCVDISLKLIAPAPSPAST</sequence>
<protein>
    <submittedName>
        <fullName evidence="1">Uncharacterized protein</fullName>
    </submittedName>
</protein>
<dbReference type="AlphaFoldDB" id="A0A1I5TD70"/>
<dbReference type="Proteomes" id="UP000199586">
    <property type="component" value="Unassembled WGS sequence"/>
</dbReference>
<dbReference type="EMBL" id="FOXP01000007">
    <property type="protein sequence ID" value="SFP80781.1"/>
    <property type="molecule type" value="Genomic_DNA"/>
</dbReference>
<evidence type="ECO:0000313" key="2">
    <source>
        <dbReference type="Proteomes" id="UP000199586"/>
    </source>
</evidence>
<proteinExistence type="predicted"/>
<organism evidence="1 2">
    <name type="scientific">Sphingomonas rubra</name>
    <dbReference type="NCBI Taxonomy" id="634430"/>
    <lineage>
        <taxon>Bacteria</taxon>
        <taxon>Pseudomonadati</taxon>
        <taxon>Pseudomonadota</taxon>
        <taxon>Alphaproteobacteria</taxon>
        <taxon>Sphingomonadales</taxon>
        <taxon>Sphingomonadaceae</taxon>
        <taxon>Sphingomonas</taxon>
    </lineage>
</organism>
<name>A0A1I5TD70_9SPHN</name>
<dbReference type="OrthoDB" id="7596615at2"/>
<evidence type="ECO:0000313" key="1">
    <source>
        <dbReference type="EMBL" id="SFP80781.1"/>
    </source>
</evidence>
<dbReference type="RefSeq" id="WP_093333621.1">
    <property type="nucleotide sequence ID" value="NZ_FOXP01000007.1"/>
</dbReference>